<dbReference type="Gene3D" id="3.40.50.620">
    <property type="entry name" value="HUPs"/>
    <property type="match status" value="1"/>
</dbReference>
<sequence>MRALFALDWRNVTDAQLTEIIALQAHYTELVLVISRPETLLDSHSPMICHDLMPALQQLLQTHLHLPFYLLPIPGKGVPDYYHWLHWRILCPAFHHVFIDTPAQKNAMEVIFRVPITVIPRNGLPLTLPAVPKKQRGIFITRAQPFHNGHAAYLAQMQQEVEEVIVVIGVANQSHTASNFATAGERLEMVKPYLQHTWPGRHHLVALPYSDFSLENFYELEYLLPDFNTVYTINTSTITYAQTAGYPIKHLNIQLDVSGTHIRHCMAQDQPYAHLVPPPVYDYLQEGPLIRRLKQLLEKENR</sequence>
<proteinExistence type="predicted"/>
<organism evidence="4 5">
    <name type="scientific">Chitinophaga costaii</name>
    <dbReference type="NCBI Taxonomy" id="1335309"/>
    <lineage>
        <taxon>Bacteria</taxon>
        <taxon>Pseudomonadati</taxon>
        <taxon>Bacteroidota</taxon>
        <taxon>Chitinophagia</taxon>
        <taxon>Chitinophagales</taxon>
        <taxon>Chitinophagaceae</taxon>
        <taxon>Chitinophaga</taxon>
    </lineage>
</organism>
<evidence type="ECO:0000259" key="3">
    <source>
        <dbReference type="Pfam" id="PF01467"/>
    </source>
</evidence>
<dbReference type="SUPFAM" id="SSF52374">
    <property type="entry name" value="Nucleotidylyl transferase"/>
    <property type="match status" value="1"/>
</dbReference>
<evidence type="ECO:0000313" key="5">
    <source>
        <dbReference type="Proteomes" id="UP000242818"/>
    </source>
</evidence>
<dbReference type="InterPro" id="IPR004821">
    <property type="entry name" value="Cyt_trans-like"/>
</dbReference>
<keyword evidence="1 4" id="KW-0808">Transferase</keyword>
<keyword evidence="5" id="KW-1185">Reference proteome</keyword>
<dbReference type="Proteomes" id="UP000242818">
    <property type="component" value="Unassembled WGS sequence"/>
</dbReference>
<dbReference type="Pfam" id="PF01467">
    <property type="entry name" value="CTP_transf_like"/>
    <property type="match status" value="1"/>
</dbReference>
<dbReference type="STRING" id="1335309.GA0116948_101586"/>
<dbReference type="InterPro" id="IPR014729">
    <property type="entry name" value="Rossmann-like_a/b/a_fold"/>
</dbReference>
<name>A0A1C3ZWL5_9BACT</name>
<protein>
    <submittedName>
        <fullName evidence="4">Nicotinamide-nucleotide adenylyltransferase</fullName>
    </submittedName>
</protein>
<reference evidence="4 5" key="1">
    <citation type="submission" date="2016-08" db="EMBL/GenBank/DDBJ databases">
        <authorList>
            <person name="Seilhamer J.J."/>
        </authorList>
    </citation>
    <scope>NUCLEOTIDE SEQUENCE [LARGE SCALE GENOMIC DNA]</scope>
    <source>
        <strain evidence="4 5">A37T2</strain>
    </source>
</reference>
<keyword evidence="2 4" id="KW-0548">Nucleotidyltransferase</keyword>
<gene>
    <name evidence="4" type="ORF">GA0116948_101586</name>
</gene>
<accession>A0A1C3ZWL5</accession>
<evidence type="ECO:0000256" key="2">
    <source>
        <dbReference type="ARBA" id="ARBA00022695"/>
    </source>
</evidence>
<evidence type="ECO:0000256" key="1">
    <source>
        <dbReference type="ARBA" id="ARBA00022679"/>
    </source>
</evidence>
<feature type="domain" description="Cytidyltransferase-like" evidence="3">
    <location>
        <begin position="139"/>
        <end position="192"/>
    </location>
</feature>
<dbReference type="PANTHER" id="PTHR21342:SF0">
    <property type="entry name" value="BIFUNCTIONAL NMN ADENYLYLTRANSFERASE_NUDIX HYDROLASE"/>
    <property type="match status" value="1"/>
</dbReference>
<dbReference type="AlphaFoldDB" id="A0A1C3ZWL5"/>
<evidence type="ECO:0000313" key="4">
    <source>
        <dbReference type="EMBL" id="SCB86804.1"/>
    </source>
</evidence>
<dbReference type="RefSeq" id="WP_089708783.1">
    <property type="nucleotide sequence ID" value="NZ_FMAR01000001.1"/>
</dbReference>
<dbReference type="GO" id="GO:0016779">
    <property type="term" value="F:nucleotidyltransferase activity"/>
    <property type="evidence" value="ECO:0007669"/>
    <property type="project" value="UniProtKB-KW"/>
</dbReference>
<dbReference type="OrthoDB" id="662630at2"/>
<dbReference type="NCBIfam" id="TIGR00125">
    <property type="entry name" value="cyt_tran_rel"/>
    <property type="match status" value="1"/>
</dbReference>
<dbReference type="PANTHER" id="PTHR21342">
    <property type="entry name" value="PHOSPHOPANTETHEINE ADENYLYLTRANSFERASE"/>
    <property type="match status" value="1"/>
</dbReference>
<dbReference type="EMBL" id="FMAR01000001">
    <property type="protein sequence ID" value="SCB86804.1"/>
    <property type="molecule type" value="Genomic_DNA"/>
</dbReference>